<dbReference type="InterPro" id="IPR011701">
    <property type="entry name" value="MFS"/>
</dbReference>
<evidence type="ECO:0000256" key="1">
    <source>
        <dbReference type="ARBA" id="ARBA00004651"/>
    </source>
</evidence>
<feature type="transmembrane region" description="Helical" evidence="6">
    <location>
        <begin position="164"/>
        <end position="186"/>
    </location>
</feature>
<name>A0ABQ6HY45_9MICO</name>
<dbReference type="Pfam" id="PF07690">
    <property type="entry name" value="MFS_1"/>
    <property type="match status" value="1"/>
</dbReference>
<organism evidence="8 9">
    <name type="scientific">Luteimicrobium album</name>
    <dbReference type="NCBI Taxonomy" id="1054550"/>
    <lineage>
        <taxon>Bacteria</taxon>
        <taxon>Bacillati</taxon>
        <taxon>Actinomycetota</taxon>
        <taxon>Actinomycetes</taxon>
        <taxon>Micrococcales</taxon>
        <taxon>Luteimicrobium</taxon>
    </lineage>
</organism>
<evidence type="ECO:0000259" key="7">
    <source>
        <dbReference type="PROSITE" id="PS50850"/>
    </source>
</evidence>
<dbReference type="SUPFAM" id="SSF103473">
    <property type="entry name" value="MFS general substrate transporter"/>
    <property type="match status" value="1"/>
</dbReference>
<feature type="transmembrane region" description="Helical" evidence="6">
    <location>
        <begin position="131"/>
        <end position="152"/>
    </location>
</feature>
<proteinExistence type="predicted"/>
<evidence type="ECO:0000256" key="5">
    <source>
        <dbReference type="SAM" id="MobiDB-lite"/>
    </source>
</evidence>
<feature type="transmembrane region" description="Helical" evidence="6">
    <location>
        <begin position="269"/>
        <end position="290"/>
    </location>
</feature>
<keyword evidence="2 6" id="KW-0812">Transmembrane</keyword>
<feature type="domain" description="Major facilitator superfamily (MFS) profile" evidence="7">
    <location>
        <begin position="41"/>
        <end position="486"/>
    </location>
</feature>
<keyword evidence="9" id="KW-1185">Reference proteome</keyword>
<comment type="subcellular location">
    <subcellularLocation>
        <location evidence="1">Cell membrane</location>
        <topology evidence="1">Multi-pass membrane protein</topology>
    </subcellularLocation>
</comment>
<feature type="transmembrane region" description="Helical" evidence="6">
    <location>
        <begin position="192"/>
        <end position="210"/>
    </location>
</feature>
<keyword evidence="3 6" id="KW-1133">Transmembrane helix</keyword>
<evidence type="ECO:0000256" key="4">
    <source>
        <dbReference type="ARBA" id="ARBA00023136"/>
    </source>
</evidence>
<accession>A0ABQ6HY45</accession>
<feature type="transmembrane region" description="Helical" evidence="6">
    <location>
        <begin position="106"/>
        <end position="125"/>
    </location>
</feature>
<dbReference type="PANTHER" id="PTHR23501">
    <property type="entry name" value="MAJOR FACILITATOR SUPERFAMILY"/>
    <property type="match status" value="1"/>
</dbReference>
<dbReference type="Gene3D" id="1.20.1250.20">
    <property type="entry name" value="MFS general substrate transporter like domains"/>
    <property type="match status" value="1"/>
</dbReference>
<dbReference type="Proteomes" id="UP001157091">
    <property type="component" value="Unassembled WGS sequence"/>
</dbReference>
<feature type="transmembrane region" description="Helical" evidence="6">
    <location>
        <begin position="463"/>
        <end position="481"/>
    </location>
</feature>
<evidence type="ECO:0000313" key="8">
    <source>
        <dbReference type="EMBL" id="GMA23425.1"/>
    </source>
</evidence>
<gene>
    <name evidence="8" type="ORF">GCM10025864_11840</name>
</gene>
<reference evidence="9" key="1">
    <citation type="journal article" date="2019" name="Int. J. Syst. Evol. Microbiol.">
        <title>The Global Catalogue of Microorganisms (GCM) 10K type strain sequencing project: providing services to taxonomists for standard genome sequencing and annotation.</title>
        <authorList>
            <consortium name="The Broad Institute Genomics Platform"/>
            <consortium name="The Broad Institute Genome Sequencing Center for Infectious Disease"/>
            <person name="Wu L."/>
            <person name="Ma J."/>
        </authorList>
    </citation>
    <scope>NUCLEOTIDE SEQUENCE [LARGE SCALE GENOMIC DNA]</scope>
    <source>
        <strain evidence="9">NBRC 106348</strain>
    </source>
</reference>
<feature type="transmembrane region" description="Helical" evidence="6">
    <location>
        <begin position="368"/>
        <end position="387"/>
    </location>
</feature>
<feature type="transmembrane region" description="Helical" evidence="6">
    <location>
        <begin position="41"/>
        <end position="66"/>
    </location>
</feature>
<keyword evidence="4 6" id="KW-0472">Membrane</keyword>
<dbReference type="InterPro" id="IPR020846">
    <property type="entry name" value="MFS_dom"/>
</dbReference>
<sequence>MADATALDGRPGQDTSPPVGGTDPSPGEPRERLWAGAQGRVLVGVFVLAFLEAFEAMAVSTAMPAVARELHAVGAIALAFSVPLAVSVVARAAAGSSMDRRGPGRGLRLGVGLFVVGLVGAGLAPSMPVFLLARAVQGYATGLTGVGLWVLVGRVFPEQLRARVFSVMAGAWVLPALVGPGIAGLVSELVGWRWVFLSVPPLALASFGLLRGALRRVDEAFAAQRDDEPAAPAQSRGKRPATGRRALAWSLPVSVALLVTSGSGQGRGLVGPALLVAAVAAVVVAAPRLLPVGTWTGRRGLPSTMSARSLVAAGYLGAETYLPLSLVEHRGMSLTTAGLLLTASAVAWSAAAWLGAHAPVLASPARRVRLGAACVVVGAAGSALAVAPDLPLWPVAVLWTLAGFGMGLSNPTFAVMVMDASGPAEQGVNSAAMQTNDVVVQSLVLAVGAAVFAALVAGMPSGAFVVVCGLAVAAATLGLALTARLGPRRREVPLPAV</sequence>
<feature type="transmembrane region" description="Helical" evidence="6">
    <location>
        <begin position="72"/>
        <end position="94"/>
    </location>
</feature>
<feature type="transmembrane region" description="Helical" evidence="6">
    <location>
        <begin position="438"/>
        <end position="457"/>
    </location>
</feature>
<feature type="transmembrane region" description="Helical" evidence="6">
    <location>
        <begin position="393"/>
        <end position="417"/>
    </location>
</feature>
<feature type="region of interest" description="Disordered" evidence="5">
    <location>
        <begin position="1"/>
        <end position="31"/>
    </location>
</feature>
<evidence type="ECO:0000313" key="9">
    <source>
        <dbReference type="Proteomes" id="UP001157091"/>
    </source>
</evidence>
<dbReference type="EMBL" id="BSUK01000001">
    <property type="protein sequence ID" value="GMA23425.1"/>
    <property type="molecule type" value="Genomic_DNA"/>
</dbReference>
<evidence type="ECO:0000256" key="2">
    <source>
        <dbReference type="ARBA" id="ARBA00022692"/>
    </source>
</evidence>
<dbReference type="RefSeq" id="WP_284292449.1">
    <property type="nucleotide sequence ID" value="NZ_BSUK01000001.1"/>
</dbReference>
<dbReference type="PROSITE" id="PS50850">
    <property type="entry name" value="MFS"/>
    <property type="match status" value="1"/>
</dbReference>
<evidence type="ECO:0000256" key="6">
    <source>
        <dbReference type="SAM" id="Phobius"/>
    </source>
</evidence>
<evidence type="ECO:0000256" key="3">
    <source>
        <dbReference type="ARBA" id="ARBA00022989"/>
    </source>
</evidence>
<dbReference type="PANTHER" id="PTHR23501:SF154">
    <property type="entry name" value="MULTIDRUG-EFFLUX TRANSPORTER RV1634-RELATED"/>
    <property type="match status" value="1"/>
</dbReference>
<protein>
    <submittedName>
        <fullName evidence="8">MFS transporter</fullName>
    </submittedName>
</protein>
<dbReference type="InterPro" id="IPR036259">
    <property type="entry name" value="MFS_trans_sf"/>
</dbReference>
<feature type="transmembrane region" description="Helical" evidence="6">
    <location>
        <begin position="333"/>
        <end position="356"/>
    </location>
</feature>
<comment type="caution">
    <text evidence="8">The sequence shown here is derived from an EMBL/GenBank/DDBJ whole genome shotgun (WGS) entry which is preliminary data.</text>
</comment>